<dbReference type="EMBL" id="JACHXJ010000013">
    <property type="protein sequence ID" value="MBB3132195.1"/>
    <property type="molecule type" value="Genomic_DNA"/>
</dbReference>
<dbReference type="Proteomes" id="UP000517523">
    <property type="component" value="Unassembled WGS sequence"/>
</dbReference>
<proteinExistence type="predicted"/>
<organism evidence="1 2">
    <name type="scientific">Paenibacillus rhizosphaerae</name>
    <dbReference type="NCBI Taxonomy" id="297318"/>
    <lineage>
        <taxon>Bacteria</taxon>
        <taxon>Bacillati</taxon>
        <taxon>Bacillota</taxon>
        <taxon>Bacilli</taxon>
        <taxon>Bacillales</taxon>
        <taxon>Paenibacillaceae</taxon>
        <taxon>Paenibacillus</taxon>
    </lineage>
</organism>
<accession>A0A839TZ92</accession>
<dbReference type="AlphaFoldDB" id="A0A839TZ92"/>
<name>A0A839TZ92_9BACL</name>
<sequence length="67" mass="7560">MRSSGREWKGYPFLSAKNPAKGDFGKNLILRDLLPLLYLHYWTLSTSSESTAAVLYLSVLMIRLAPT</sequence>
<protein>
    <submittedName>
        <fullName evidence="1">Uncharacterized protein</fullName>
    </submittedName>
</protein>
<evidence type="ECO:0000313" key="2">
    <source>
        <dbReference type="Proteomes" id="UP000517523"/>
    </source>
</evidence>
<gene>
    <name evidence="1" type="ORF">FHS19_006922</name>
</gene>
<reference evidence="1 2" key="1">
    <citation type="submission" date="2020-08" db="EMBL/GenBank/DDBJ databases">
        <title>Genomic Encyclopedia of Type Strains, Phase III (KMG-III): the genomes of soil and plant-associated and newly described type strains.</title>
        <authorList>
            <person name="Whitman W."/>
        </authorList>
    </citation>
    <scope>NUCLEOTIDE SEQUENCE [LARGE SCALE GENOMIC DNA]</scope>
    <source>
        <strain evidence="1 2">CECT 5831</strain>
    </source>
</reference>
<comment type="caution">
    <text evidence="1">The sequence shown here is derived from an EMBL/GenBank/DDBJ whole genome shotgun (WGS) entry which is preliminary data.</text>
</comment>
<evidence type="ECO:0000313" key="1">
    <source>
        <dbReference type="EMBL" id="MBB3132195.1"/>
    </source>
</evidence>